<dbReference type="AlphaFoldDB" id="A0A918JYZ9"/>
<accession>A0A918JYZ9</accession>
<keyword evidence="2" id="KW-1185">Reference proteome</keyword>
<name>A0A918JYZ9_9FLAO</name>
<gene>
    <name evidence="1" type="ORF">GCM10007384_34230</name>
</gene>
<reference evidence="1 2" key="1">
    <citation type="journal article" date="2014" name="Int. J. Syst. Evol. Microbiol.">
        <title>Complete genome sequence of Corynebacterium casei LMG S-19264T (=DSM 44701T), isolated from a smear-ripened cheese.</title>
        <authorList>
            <consortium name="US DOE Joint Genome Institute (JGI-PGF)"/>
            <person name="Walter F."/>
            <person name="Albersmeier A."/>
            <person name="Kalinowski J."/>
            <person name="Ruckert C."/>
        </authorList>
    </citation>
    <scope>NUCLEOTIDE SEQUENCE [LARGE SCALE GENOMIC DNA]</scope>
    <source>
        <strain evidence="1 2">KCTC 12285</strain>
    </source>
</reference>
<evidence type="ECO:0000313" key="2">
    <source>
        <dbReference type="Proteomes" id="UP000601108"/>
    </source>
</evidence>
<evidence type="ECO:0000313" key="1">
    <source>
        <dbReference type="EMBL" id="GGX30277.1"/>
    </source>
</evidence>
<dbReference type="EMBL" id="BMWS01000029">
    <property type="protein sequence ID" value="GGX30277.1"/>
    <property type="molecule type" value="Genomic_DNA"/>
</dbReference>
<organism evidence="1 2">
    <name type="scientific">Aquimarina muelleri</name>
    <dbReference type="NCBI Taxonomy" id="279356"/>
    <lineage>
        <taxon>Bacteria</taxon>
        <taxon>Pseudomonadati</taxon>
        <taxon>Bacteroidota</taxon>
        <taxon>Flavobacteriia</taxon>
        <taxon>Flavobacteriales</taxon>
        <taxon>Flavobacteriaceae</taxon>
        <taxon>Aquimarina</taxon>
    </lineage>
</organism>
<comment type="caution">
    <text evidence="1">The sequence shown here is derived from an EMBL/GenBank/DDBJ whole genome shotgun (WGS) entry which is preliminary data.</text>
</comment>
<sequence>MKENPFKNLETKKEAPKEIKDNIMKEIASIKLFMEFGDLFFIKYPSVIKSYFKSEK</sequence>
<proteinExistence type="predicted"/>
<dbReference type="RefSeq" id="WP_169726191.1">
    <property type="nucleotide sequence ID" value="NZ_BMWS01000029.1"/>
</dbReference>
<dbReference type="Proteomes" id="UP000601108">
    <property type="component" value="Unassembled WGS sequence"/>
</dbReference>
<protein>
    <submittedName>
        <fullName evidence="1">Uncharacterized protein</fullName>
    </submittedName>
</protein>